<evidence type="ECO:0000313" key="2">
    <source>
        <dbReference type="EMBL" id="MBE9405033.1"/>
    </source>
</evidence>
<dbReference type="Proteomes" id="UP000644727">
    <property type="component" value="Unassembled WGS sequence"/>
</dbReference>
<feature type="region of interest" description="Disordered" evidence="1">
    <location>
        <begin position="25"/>
        <end position="66"/>
    </location>
</feature>
<evidence type="ECO:0000256" key="1">
    <source>
        <dbReference type="SAM" id="MobiDB-lite"/>
    </source>
</evidence>
<accession>A0ABR9W4G3</accession>
<comment type="caution">
    <text evidence="2">The sequence shown here is derived from an EMBL/GenBank/DDBJ whole genome shotgun (WGS) entry which is preliminary data.</text>
</comment>
<organism evidence="2 3">
    <name type="scientific">Brachybacterium epidermidis</name>
    <dbReference type="NCBI Taxonomy" id="2781983"/>
    <lineage>
        <taxon>Bacteria</taxon>
        <taxon>Bacillati</taxon>
        <taxon>Actinomycetota</taxon>
        <taxon>Actinomycetes</taxon>
        <taxon>Micrococcales</taxon>
        <taxon>Dermabacteraceae</taxon>
        <taxon>Brachybacterium</taxon>
    </lineage>
</organism>
<sequence>MSIDDSLRRIANQAFFERLTVTDDDAIDSEPGVPFDTLSTPRSRPPRSPARQQAETGRIKPGTSLV</sequence>
<dbReference type="EMBL" id="JADEYR010000019">
    <property type="protein sequence ID" value="MBE9405033.1"/>
    <property type="molecule type" value="Genomic_DNA"/>
</dbReference>
<keyword evidence="3" id="KW-1185">Reference proteome</keyword>
<name>A0ABR9W4G3_9MICO</name>
<protein>
    <submittedName>
        <fullName evidence="2">Uncharacterized protein</fullName>
    </submittedName>
</protein>
<proteinExistence type="predicted"/>
<reference evidence="2 3" key="1">
    <citation type="submission" date="2020-10" db="EMBL/GenBank/DDBJ databases">
        <title>Draft genome and description of Brachybacterium epidermidis sp nov.</title>
        <authorList>
            <person name="Boxberger M."/>
            <person name="La Scola B."/>
        </authorList>
    </citation>
    <scope>NUCLEOTIDE SEQUENCE [LARGE SCALE GENOMIC DNA]</scope>
    <source>
        <strain evidence="2 3">Marseille-Q2903</strain>
    </source>
</reference>
<evidence type="ECO:0000313" key="3">
    <source>
        <dbReference type="Proteomes" id="UP000644727"/>
    </source>
</evidence>
<gene>
    <name evidence="2" type="ORF">IOE58_12870</name>
</gene>
<dbReference type="RefSeq" id="WP_193866772.1">
    <property type="nucleotide sequence ID" value="NZ_JADEYR010000019.1"/>
</dbReference>